<organism evidence="4 5">
    <name type="scientific">Gymnodinialimonas ceratoperidinii</name>
    <dbReference type="NCBI Taxonomy" id="2856823"/>
    <lineage>
        <taxon>Bacteria</taxon>
        <taxon>Pseudomonadati</taxon>
        <taxon>Pseudomonadota</taxon>
        <taxon>Alphaproteobacteria</taxon>
        <taxon>Rhodobacterales</taxon>
        <taxon>Paracoccaceae</taxon>
        <taxon>Gymnodinialimonas</taxon>
    </lineage>
</organism>
<dbReference type="KEGG" id="gce:KYE46_16265"/>
<evidence type="ECO:0000256" key="2">
    <source>
        <dbReference type="ARBA" id="ARBA00023180"/>
    </source>
</evidence>
<dbReference type="Proteomes" id="UP000825009">
    <property type="component" value="Chromosome"/>
</dbReference>
<feature type="domain" description="Sulfotransferase" evidence="3">
    <location>
        <begin position="3"/>
        <end position="182"/>
    </location>
</feature>
<keyword evidence="2" id="KW-0325">Glycoprotein</keyword>
<proteinExistence type="predicted"/>
<dbReference type="PANTHER" id="PTHR10605">
    <property type="entry name" value="HEPARAN SULFATE SULFOTRANSFERASE"/>
    <property type="match status" value="1"/>
</dbReference>
<dbReference type="EMBL" id="CP079194">
    <property type="protein sequence ID" value="QXT39454.1"/>
    <property type="molecule type" value="Genomic_DNA"/>
</dbReference>
<evidence type="ECO:0000313" key="4">
    <source>
        <dbReference type="EMBL" id="QXT39454.1"/>
    </source>
</evidence>
<gene>
    <name evidence="4" type="ORF">KYE46_16265</name>
</gene>
<accession>A0A8F6TWH2</accession>
<dbReference type="Pfam" id="PF00685">
    <property type="entry name" value="Sulfotransfer_1"/>
    <property type="match status" value="1"/>
</dbReference>
<name>A0A8F6TWH2_9RHOB</name>
<dbReference type="RefSeq" id="WP_219002093.1">
    <property type="nucleotide sequence ID" value="NZ_CP079194.1"/>
</dbReference>
<evidence type="ECO:0000256" key="1">
    <source>
        <dbReference type="ARBA" id="ARBA00022679"/>
    </source>
</evidence>
<keyword evidence="1" id="KW-0808">Transferase</keyword>
<dbReference type="AlphaFoldDB" id="A0A8F6TWH2"/>
<dbReference type="InterPro" id="IPR000863">
    <property type="entry name" value="Sulfotransferase_dom"/>
</dbReference>
<dbReference type="InterPro" id="IPR037359">
    <property type="entry name" value="NST/OST"/>
</dbReference>
<reference evidence="4 5" key="1">
    <citation type="submission" date="2021-07" db="EMBL/GenBank/DDBJ databases">
        <title>A novel Jannaschia species isolated from marine dinoflagellate Ceratoperidinium margalefii.</title>
        <authorList>
            <person name="Jiang Y."/>
            <person name="Li Z."/>
        </authorList>
    </citation>
    <scope>NUCLEOTIDE SEQUENCE [LARGE SCALE GENOMIC DNA]</scope>
    <source>
        <strain evidence="4 5">J12C1-MA-4</strain>
    </source>
</reference>
<protein>
    <submittedName>
        <fullName evidence="4">Sulfotransferase domain-containing protein</fullName>
    </submittedName>
</protein>
<dbReference type="PANTHER" id="PTHR10605:SF56">
    <property type="entry name" value="BIFUNCTIONAL HEPARAN SULFATE N-DEACETYLASE_N-SULFOTRANSFERASE"/>
    <property type="match status" value="1"/>
</dbReference>
<evidence type="ECO:0000259" key="3">
    <source>
        <dbReference type="Pfam" id="PF00685"/>
    </source>
</evidence>
<sequence length="277" mass="32345">MKPQFVFIGPHKSGTTWIDNYLRSRDDVLLPALTKETFFFDKQYHKGMDWYESQFGDMSDNHRICVEVAPSLLDKPEAAQRLAQDLPDITVIATLRDPIERAIAHYFHHLKGGEPDNGFRYMAEKHPELISNGLYYRHLKMWVDLMGEDRVKILLYNDLNVDPMGYCKQICDILGLPFEPPSEDVLYARINEDGDPPFRFLAKLARRTAENLRFVGAHRIVNAIRTPTVRRMIYGAPPEAEKRTRLREEAQEFYDEFFQDFRHLDTEFGVDTSAWRG</sequence>
<dbReference type="GO" id="GO:0008146">
    <property type="term" value="F:sulfotransferase activity"/>
    <property type="evidence" value="ECO:0007669"/>
    <property type="project" value="InterPro"/>
</dbReference>
<keyword evidence="5" id="KW-1185">Reference proteome</keyword>
<evidence type="ECO:0000313" key="5">
    <source>
        <dbReference type="Proteomes" id="UP000825009"/>
    </source>
</evidence>